<sequence>MKAVGFVASIITLIGAATLTSSTLTRLLGLKGSPLYVVNALNEVNDFNATLTLVQTALQIREVPHEVQEELGKLLARAQQQLEAFNQYLKAEVLREEHGSYDTSHLKLRRRAKLKEIIDYSDTVVYNKLLWAVQGGSVLNLRRTMDEYHETSYMLNSTSSETWSIVRYAAVWADIETMDILQHAPIKSLPMGSYNVERYWHWFNLRDTFFVSQRGSHDVEVAAYQALLDSVVTRADIVPMPPSKPLHIPGAFEAQPQDEKEAEKSSIRTEELSSSRTHHREGHTTAKFH</sequence>
<protein>
    <submittedName>
        <fullName evidence="2">Uncharacterized protein</fullName>
    </submittedName>
</protein>
<evidence type="ECO:0000256" key="1">
    <source>
        <dbReference type="SAM" id="MobiDB-lite"/>
    </source>
</evidence>
<feature type="compositionally biased region" description="Basic and acidic residues" evidence="1">
    <location>
        <begin position="257"/>
        <end position="273"/>
    </location>
</feature>
<reference evidence="2" key="1">
    <citation type="journal article" date="2020" name="Stud. Mycol.">
        <title>101 Dothideomycetes genomes: a test case for predicting lifestyles and emergence of pathogens.</title>
        <authorList>
            <person name="Haridas S."/>
            <person name="Albert R."/>
            <person name="Binder M."/>
            <person name="Bloem J."/>
            <person name="Labutti K."/>
            <person name="Salamov A."/>
            <person name="Andreopoulos B."/>
            <person name="Baker S."/>
            <person name="Barry K."/>
            <person name="Bills G."/>
            <person name="Bluhm B."/>
            <person name="Cannon C."/>
            <person name="Castanera R."/>
            <person name="Culley D."/>
            <person name="Daum C."/>
            <person name="Ezra D."/>
            <person name="Gonzalez J."/>
            <person name="Henrissat B."/>
            <person name="Kuo A."/>
            <person name="Liang C."/>
            <person name="Lipzen A."/>
            <person name="Lutzoni F."/>
            <person name="Magnuson J."/>
            <person name="Mondo S."/>
            <person name="Nolan M."/>
            <person name="Ohm R."/>
            <person name="Pangilinan J."/>
            <person name="Park H.-J."/>
            <person name="Ramirez L."/>
            <person name="Alfaro M."/>
            <person name="Sun H."/>
            <person name="Tritt A."/>
            <person name="Yoshinaga Y."/>
            <person name="Zwiers L.-H."/>
            <person name="Turgeon B."/>
            <person name="Goodwin S."/>
            <person name="Spatafora J."/>
            <person name="Crous P."/>
            <person name="Grigoriev I."/>
        </authorList>
    </citation>
    <scope>NUCLEOTIDE SEQUENCE</scope>
    <source>
        <strain evidence="2">CBS 110217</strain>
    </source>
</reference>
<comment type="caution">
    <text evidence="2">The sequence shown here is derived from an EMBL/GenBank/DDBJ whole genome shotgun (WGS) entry which is preliminary data.</text>
</comment>
<evidence type="ECO:0000313" key="2">
    <source>
        <dbReference type="EMBL" id="KAF2029829.1"/>
    </source>
</evidence>
<accession>A0A9P4H9T8</accession>
<proteinExistence type="predicted"/>
<name>A0A9P4H9T8_9PLEO</name>
<dbReference type="OrthoDB" id="341259at2759"/>
<feature type="region of interest" description="Disordered" evidence="1">
    <location>
        <begin position="243"/>
        <end position="289"/>
    </location>
</feature>
<evidence type="ECO:0000313" key="3">
    <source>
        <dbReference type="Proteomes" id="UP000799777"/>
    </source>
</evidence>
<gene>
    <name evidence="2" type="ORF">EK21DRAFT_112507</name>
</gene>
<feature type="compositionally biased region" description="Basic residues" evidence="1">
    <location>
        <begin position="276"/>
        <end position="289"/>
    </location>
</feature>
<dbReference type="Proteomes" id="UP000799777">
    <property type="component" value="Unassembled WGS sequence"/>
</dbReference>
<dbReference type="EMBL" id="ML978196">
    <property type="protein sequence ID" value="KAF2029829.1"/>
    <property type="molecule type" value="Genomic_DNA"/>
</dbReference>
<keyword evidence="3" id="KW-1185">Reference proteome</keyword>
<organism evidence="2 3">
    <name type="scientific">Setomelanomma holmii</name>
    <dbReference type="NCBI Taxonomy" id="210430"/>
    <lineage>
        <taxon>Eukaryota</taxon>
        <taxon>Fungi</taxon>
        <taxon>Dikarya</taxon>
        <taxon>Ascomycota</taxon>
        <taxon>Pezizomycotina</taxon>
        <taxon>Dothideomycetes</taxon>
        <taxon>Pleosporomycetidae</taxon>
        <taxon>Pleosporales</taxon>
        <taxon>Pleosporineae</taxon>
        <taxon>Phaeosphaeriaceae</taxon>
        <taxon>Setomelanomma</taxon>
    </lineage>
</organism>
<dbReference type="AlphaFoldDB" id="A0A9P4H9T8"/>